<dbReference type="PANTHER" id="PTHR32089:SF112">
    <property type="entry name" value="LYSOZYME-LIKE PROTEIN-RELATED"/>
    <property type="match status" value="1"/>
</dbReference>
<dbReference type="SUPFAM" id="SSF58104">
    <property type="entry name" value="Methyl-accepting chemotaxis protein (MCP) signaling domain"/>
    <property type="match status" value="1"/>
</dbReference>
<dbReference type="PANTHER" id="PTHR32089">
    <property type="entry name" value="METHYL-ACCEPTING CHEMOTAXIS PROTEIN MCPB"/>
    <property type="match status" value="1"/>
</dbReference>
<protein>
    <submittedName>
        <fullName evidence="6">Methyl-accepting chemotaxis sensory transducer</fullName>
    </submittedName>
</protein>
<evidence type="ECO:0000256" key="2">
    <source>
        <dbReference type="ARBA" id="ARBA00029447"/>
    </source>
</evidence>
<name>A0A089P4G0_9HYPH</name>
<dbReference type="InterPro" id="IPR004089">
    <property type="entry name" value="MCPsignal_dom"/>
</dbReference>
<evidence type="ECO:0000256" key="4">
    <source>
        <dbReference type="SAM" id="MobiDB-lite"/>
    </source>
</evidence>
<dbReference type="PRINTS" id="PR00260">
    <property type="entry name" value="CHEMTRNSDUCR"/>
</dbReference>
<dbReference type="KEGG" id="mor:MOC_5935"/>
<dbReference type="AlphaFoldDB" id="A0A089P4G0"/>
<dbReference type="GO" id="GO:0007165">
    <property type="term" value="P:signal transduction"/>
    <property type="evidence" value="ECO:0007669"/>
    <property type="project" value="UniProtKB-KW"/>
</dbReference>
<dbReference type="EMBL" id="CP003811">
    <property type="protein sequence ID" value="AIQ93690.1"/>
    <property type="molecule type" value="Genomic_DNA"/>
</dbReference>
<feature type="region of interest" description="Disordered" evidence="4">
    <location>
        <begin position="1"/>
        <end position="37"/>
    </location>
</feature>
<dbReference type="PROSITE" id="PS50111">
    <property type="entry name" value="CHEMOTAXIS_TRANSDUC_2"/>
    <property type="match status" value="1"/>
</dbReference>
<evidence type="ECO:0000313" key="6">
    <source>
        <dbReference type="EMBL" id="AIQ93690.1"/>
    </source>
</evidence>
<dbReference type="GO" id="GO:0004888">
    <property type="term" value="F:transmembrane signaling receptor activity"/>
    <property type="evidence" value="ECO:0007669"/>
    <property type="project" value="InterPro"/>
</dbReference>
<dbReference type="Gene3D" id="1.10.287.950">
    <property type="entry name" value="Methyl-accepting chemotaxis protein"/>
    <property type="match status" value="1"/>
</dbReference>
<dbReference type="Proteomes" id="UP000029492">
    <property type="component" value="Chromosome"/>
</dbReference>
<reference evidence="6 7" key="1">
    <citation type="journal article" date="2014" name="PLoS ONE">
        <title>Genome Information of Methylobacterium oryzae, a Plant-Probiotic Methylotroph in the Phyllosphere.</title>
        <authorList>
            <person name="Kwak M.J."/>
            <person name="Jeong H."/>
            <person name="Madhaiyan M."/>
            <person name="Lee Y."/>
            <person name="Sa T.M."/>
            <person name="Oh T.K."/>
            <person name="Kim J.F."/>
        </authorList>
    </citation>
    <scope>NUCLEOTIDE SEQUENCE [LARGE SCALE GENOMIC DNA]</scope>
    <source>
        <strain evidence="6 7">CBMB20</strain>
    </source>
</reference>
<dbReference type="HOGENOM" id="CLU_1794264_0_0_5"/>
<dbReference type="GO" id="GO:0016020">
    <property type="term" value="C:membrane"/>
    <property type="evidence" value="ECO:0007669"/>
    <property type="project" value="InterPro"/>
</dbReference>
<proteinExistence type="inferred from homology"/>
<evidence type="ECO:0000259" key="5">
    <source>
        <dbReference type="PROSITE" id="PS50111"/>
    </source>
</evidence>
<dbReference type="InterPro" id="IPR004090">
    <property type="entry name" value="Chemotax_Me-accpt_rcpt"/>
</dbReference>
<keyword evidence="7" id="KW-1185">Reference proteome</keyword>
<gene>
    <name evidence="6" type="ORF">MOC_5935</name>
</gene>
<keyword evidence="1 3" id="KW-0807">Transducer</keyword>
<dbReference type="eggNOG" id="COG0840">
    <property type="taxonomic scope" value="Bacteria"/>
</dbReference>
<feature type="domain" description="Methyl-accepting transducer" evidence="5">
    <location>
        <begin position="86"/>
        <end position="171"/>
    </location>
</feature>
<comment type="similarity">
    <text evidence="2">Belongs to the methyl-accepting chemotaxis (MCP) protein family.</text>
</comment>
<sequence>MSKLNLFPNAARRDVSHLPGPATDGHAARRPPVGRDTMECLGEQEPHDEAGAIAAAVRVFEDGLMQMQASARVAGAADAGEAVADQATGLLASIAGQTSLMALRAAIEAVRDGGEGKGFAVAAADVKDLAGQMARATDTIVAQVGLIQAAAERAQGGAAHRHRRVAQASAQ</sequence>
<organism evidence="6 7">
    <name type="scientific">Methylobacterium oryzae CBMB20</name>
    <dbReference type="NCBI Taxonomy" id="693986"/>
    <lineage>
        <taxon>Bacteria</taxon>
        <taxon>Pseudomonadati</taxon>
        <taxon>Pseudomonadota</taxon>
        <taxon>Alphaproteobacteria</taxon>
        <taxon>Hyphomicrobiales</taxon>
        <taxon>Methylobacteriaceae</taxon>
        <taxon>Methylobacterium</taxon>
    </lineage>
</organism>
<evidence type="ECO:0000256" key="3">
    <source>
        <dbReference type="PROSITE-ProRule" id="PRU00284"/>
    </source>
</evidence>
<dbReference type="GO" id="GO:0006935">
    <property type="term" value="P:chemotaxis"/>
    <property type="evidence" value="ECO:0007669"/>
    <property type="project" value="InterPro"/>
</dbReference>
<evidence type="ECO:0000313" key="7">
    <source>
        <dbReference type="Proteomes" id="UP000029492"/>
    </source>
</evidence>
<dbReference type="Pfam" id="PF00015">
    <property type="entry name" value="MCPsignal"/>
    <property type="match status" value="1"/>
</dbReference>
<dbReference type="STRING" id="693986.MOC_5935"/>
<dbReference type="RefSeq" id="WP_205782317.1">
    <property type="nucleotide sequence ID" value="NZ_CP003811.1"/>
</dbReference>
<accession>A0A089P4G0</accession>
<evidence type="ECO:0000256" key="1">
    <source>
        <dbReference type="ARBA" id="ARBA00023224"/>
    </source>
</evidence>